<evidence type="ECO:0000256" key="4">
    <source>
        <dbReference type="ARBA" id="ARBA00023015"/>
    </source>
</evidence>
<keyword evidence="2" id="KW-0677">Repeat</keyword>
<dbReference type="PRINTS" id="PR00503">
    <property type="entry name" value="BROMODOMAIN"/>
</dbReference>
<dbReference type="PANTHER" id="PTHR16062">
    <property type="entry name" value="SWI/SNF-RELATED"/>
    <property type="match status" value="1"/>
</dbReference>
<feature type="compositionally biased region" description="Low complexity" evidence="9">
    <location>
        <begin position="247"/>
        <end position="264"/>
    </location>
</feature>
<dbReference type="Gene3D" id="1.20.920.10">
    <property type="entry name" value="Bromodomain-like"/>
    <property type="match status" value="1"/>
</dbReference>
<dbReference type="GO" id="GO:0006368">
    <property type="term" value="P:transcription elongation by RNA polymerase II"/>
    <property type="evidence" value="ECO:0007669"/>
    <property type="project" value="TreeGrafter"/>
</dbReference>
<proteinExistence type="predicted"/>
<dbReference type="SMART" id="SM00297">
    <property type="entry name" value="BROMO"/>
    <property type="match status" value="1"/>
</dbReference>
<evidence type="ECO:0000259" key="10">
    <source>
        <dbReference type="PROSITE" id="PS50014"/>
    </source>
</evidence>
<evidence type="ECO:0000256" key="6">
    <source>
        <dbReference type="ARBA" id="ARBA00023163"/>
    </source>
</evidence>
<feature type="compositionally biased region" description="Pro residues" evidence="9">
    <location>
        <begin position="236"/>
        <end position="246"/>
    </location>
</feature>
<dbReference type="PROSITE" id="PS50014">
    <property type="entry name" value="BROMODOMAIN_2"/>
    <property type="match status" value="1"/>
</dbReference>
<dbReference type="InterPro" id="IPR036427">
    <property type="entry name" value="Bromodomain-like_sf"/>
</dbReference>
<feature type="compositionally biased region" description="Low complexity" evidence="9">
    <location>
        <begin position="210"/>
        <end position="221"/>
    </location>
</feature>
<keyword evidence="12" id="KW-1185">Reference proteome</keyword>
<keyword evidence="6" id="KW-0804">Transcription</keyword>
<dbReference type="PROSITE" id="PS00633">
    <property type="entry name" value="BROMODOMAIN_1"/>
    <property type="match status" value="1"/>
</dbReference>
<dbReference type="GO" id="GO:0003682">
    <property type="term" value="F:chromatin binding"/>
    <property type="evidence" value="ECO:0007669"/>
    <property type="project" value="TreeGrafter"/>
</dbReference>
<evidence type="ECO:0000256" key="7">
    <source>
        <dbReference type="ARBA" id="ARBA00023242"/>
    </source>
</evidence>
<dbReference type="Pfam" id="PF00439">
    <property type="entry name" value="Bromodomain"/>
    <property type="match status" value="1"/>
</dbReference>
<reference evidence="11 12" key="1">
    <citation type="submission" date="2019-09" db="EMBL/GenBank/DDBJ databases">
        <title>Draft genome of the ectomycorrhizal ascomycete Sphaerosporella brunnea.</title>
        <authorList>
            <consortium name="DOE Joint Genome Institute"/>
            <person name="Benucci G.M."/>
            <person name="Marozzi G."/>
            <person name="Antonielli L."/>
            <person name="Sanchez S."/>
            <person name="Marco P."/>
            <person name="Wang X."/>
            <person name="Falini L.B."/>
            <person name="Barry K."/>
            <person name="Haridas S."/>
            <person name="Lipzen A."/>
            <person name="Labutti K."/>
            <person name="Grigoriev I.V."/>
            <person name="Murat C."/>
            <person name="Martin F."/>
            <person name="Albertini E."/>
            <person name="Donnini D."/>
            <person name="Bonito G."/>
        </authorList>
    </citation>
    <scope>NUCLEOTIDE SEQUENCE [LARGE SCALE GENOMIC DNA]</scope>
    <source>
        <strain evidence="11 12">Sb_GMNB300</strain>
    </source>
</reference>
<evidence type="ECO:0000256" key="8">
    <source>
        <dbReference type="PROSITE-ProRule" id="PRU00035"/>
    </source>
</evidence>
<dbReference type="AlphaFoldDB" id="A0A5J5EH33"/>
<dbReference type="Proteomes" id="UP000326924">
    <property type="component" value="Unassembled WGS sequence"/>
</dbReference>
<feature type="region of interest" description="Disordered" evidence="9">
    <location>
        <begin position="326"/>
        <end position="359"/>
    </location>
</feature>
<dbReference type="InterPro" id="IPR018359">
    <property type="entry name" value="Bromodomain_CS"/>
</dbReference>
<evidence type="ECO:0000256" key="2">
    <source>
        <dbReference type="ARBA" id="ARBA00022737"/>
    </source>
</evidence>
<keyword evidence="7" id="KW-0539">Nucleus</keyword>
<dbReference type="Pfam" id="PF22994">
    <property type="entry name" value="RSC4_Ig_like"/>
    <property type="match status" value="1"/>
</dbReference>
<dbReference type="GO" id="GO:0016586">
    <property type="term" value="C:RSC-type complex"/>
    <property type="evidence" value="ECO:0007669"/>
    <property type="project" value="InterPro"/>
</dbReference>
<dbReference type="InterPro" id="IPR054551">
    <property type="entry name" value="RSC4_Ig-like"/>
</dbReference>
<keyword evidence="5 8" id="KW-0103">Bromodomain</keyword>
<accession>A0A5J5EH33</accession>
<dbReference type="EMBL" id="VXIS01000353">
    <property type="protein sequence ID" value="KAA8894266.1"/>
    <property type="molecule type" value="Genomic_DNA"/>
</dbReference>
<keyword evidence="3" id="KW-0156">Chromatin regulator</keyword>
<dbReference type="GO" id="GO:0006338">
    <property type="term" value="P:chromatin remodeling"/>
    <property type="evidence" value="ECO:0007669"/>
    <property type="project" value="InterPro"/>
</dbReference>
<dbReference type="SUPFAM" id="SSF47370">
    <property type="entry name" value="Bromodomain"/>
    <property type="match status" value="1"/>
</dbReference>
<evidence type="ECO:0000256" key="9">
    <source>
        <dbReference type="SAM" id="MobiDB-lite"/>
    </source>
</evidence>
<evidence type="ECO:0000256" key="3">
    <source>
        <dbReference type="ARBA" id="ARBA00022853"/>
    </source>
</evidence>
<keyword evidence="4" id="KW-0805">Transcription regulation</keyword>
<dbReference type="InterPro" id="IPR037382">
    <property type="entry name" value="Rsc/polybromo"/>
</dbReference>
<evidence type="ECO:0000256" key="5">
    <source>
        <dbReference type="ARBA" id="ARBA00023117"/>
    </source>
</evidence>
<dbReference type="PANTHER" id="PTHR16062:SF19">
    <property type="entry name" value="PROTEIN POLYBROMO-1"/>
    <property type="match status" value="1"/>
</dbReference>
<evidence type="ECO:0000313" key="12">
    <source>
        <dbReference type="Proteomes" id="UP000326924"/>
    </source>
</evidence>
<organism evidence="11 12">
    <name type="scientific">Sphaerosporella brunnea</name>
    <dbReference type="NCBI Taxonomy" id="1250544"/>
    <lineage>
        <taxon>Eukaryota</taxon>
        <taxon>Fungi</taxon>
        <taxon>Dikarya</taxon>
        <taxon>Ascomycota</taxon>
        <taxon>Pezizomycotina</taxon>
        <taxon>Pezizomycetes</taxon>
        <taxon>Pezizales</taxon>
        <taxon>Pyronemataceae</taxon>
        <taxon>Sphaerosporella</taxon>
    </lineage>
</organism>
<feature type="domain" description="Bromo" evidence="10">
    <location>
        <begin position="71"/>
        <end position="141"/>
    </location>
</feature>
<comment type="caution">
    <text evidence="11">The sequence shown here is derived from an EMBL/GenBank/DDBJ whole genome shotgun (WGS) entry which is preliminary data.</text>
</comment>
<name>A0A5J5EH33_9PEZI</name>
<protein>
    <recommendedName>
        <fullName evidence="10">Bromo domain-containing protein</fullName>
    </recommendedName>
</protein>
<evidence type="ECO:0000313" key="11">
    <source>
        <dbReference type="EMBL" id="KAA8894266.1"/>
    </source>
</evidence>
<sequence>MCENATKYNKPKSKVHSDALRLRKVVEGFDDSSNNGMTAADAPPVSGRNSKALRQAMVKLVDDMLALTNEKYDLVSQYFKNLPSKKLYGDYYRLIKKPISLTQIRTRAKEGKYHGWSDFKEEVLLIRKNAEEYNAEGSDIVKDARELEAYFLKKLPEEKNKLAELPSSGIKLRLNMNSQQVQARTEPVSPPAVPKIKLNVGGKQPSVPTQASTPVPASAVAPPTPQPGANGISQSQPPPPPTPPVAQPAASTMPVQRQQSIPQQSPTPPVQFHHQPLPQTVANISRPVFAPASMMVAAATPQPRGRLDFIGANGTSHSPPPGSIAMRPRSETPHSQAMSPAVMPPTQRLSSTPRPPSFSPVPAGARIAPPPAPTSVPGPPVYAHAAYQQYQEPTIRAEGKNKSDALITNVRLTATSSTNLAAEPVTRDFEPHDRKVTVLYCMHLPSELDTVQIVCDLPPRLTRREYKFKAIHSISNAQPRELVASTQSSQTQAVYTLRLLPSVGVNTIEVTAVTKAQRPAGVNGVNGFAAAGVDSWEMERFRLFISPLH</sequence>
<feature type="region of interest" description="Disordered" evidence="9">
    <location>
        <begin position="177"/>
        <end position="274"/>
    </location>
</feature>
<evidence type="ECO:0000256" key="1">
    <source>
        <dbReference type="ARBA" id="ARBA00004123"/>
    </source>
</evidence>
<gene>
    <name evidence="11" type="ORF">FN846DRAFT_786691</name>
</gene>
<dbReference type="CDD" id="cd04369">
    <property type="entry name" value="Bromodomain"/>
    <property type="match status" value="1"/>
</dbReference>
<dbReference type="InterPro" id="IPR001487">
    <property type="entry name" value="Bromodomain"/>
</dbReference>
<comment type="subcellular location">
    <subcellularLocation>
        <location evidence="1">Nucleus</location>
    </subcellularLocation>
</comment>
<dbReference type="OrthoDB" id="1742084at2759"/>
<dbReference type="InParanoid" id="A0A5J5EH33"/>